<dbReference type="Gene3D" id="3.10.350.10">
    <property type="entry name" value="LysM domain"/>
    <property type="match status" value="1"/>
</dbReference>
<dbReference type="AlphaFoldDB" id="A0AAX2H8V6"/>
<feature type="domain" description="LysM" evidence="2">
    <location>
        <begin position="3"/>
        <end position="48"/>
    </location>
</feature>
<protein>
    <submittedName>
        <fullName evidence="3">Peptidoglycan-binding protein</fullName>
    </submittedName>
</protein>
<proteinExistence type="predicted"/>
<feature type="compositionally biased region" description="Basic and acidic residues" evidence="1">
    <location>
        <begin position="266"/>
        <end position="280"/>
    </location>
</feature>
<dbReference type="Proteomes" id="UP000219564">
    <property type="component" value="Unassembled WGS sequence"/>
</dbReference>
<dbReference type="Pfam" id="PF01476">
    <property type="entry name" value="LysM"/>
    <property type="match status" value="1"/>
</dbReference>
<evidence type="ECO:0000313" key="3">
    <source>
        <dbReference type="EMBL" id="SOB53017.1"/>
    </source>
</evidence>
<dbReference type="RefSeq" id="WP_097192099.1">
    <property type="nucleotide sequence ID" value="NZ_OBKZ01000019.1"/>
</dbReference>
<dbReference type="SMART" id="SM00257">
    <property type="entry name" value="LysM"/>
    <property type="match status" value="1"/>
</dbReference>
<sequence>MSTTYIVKYGDTLSEIAQQLGVKMADLQALNPFIADPDFLREGWALKLPDTPSQPSLPPPVHDESATCIALMGQTECDEELVEVVHITGDPYFYVLTETQCKALKQETTKVQALMDELHQNLSNSLPVTQCKKPQAPSAECTCTRCVKDVWSAKAQLAGLLMREPVPQVNNAAPLTSENDLEGELATLQKARDWYQNYWPTRALHTRVESNWETLRAKKIQALDQQISKLLAQRATQPTAVPASGAFNSFTAASSDSETNANDAAPDLKHGRGRSSRREGGIQSRTGILVLEISVFGDPARRYYIPYRLITAWHVRVSTRVMAGKPFNKQLAKDLIKDIKEAIGDSRKAGPLGNLELKIGLWNSQTDNLLNALHKEVAWTSDQSGAMPYAVSAEAHALRFAASASAGVNSWEPEEGNIDVGVKGSAAFSLGEGSVSFDRYFPDKGGYVATMAYRNALGEEVLHPMGVFRLGGKLELSCFVGAKSQVETGVNIQYKPSETPAGATALLGPPTMEVGRSGYVGVKCDAFAGAQTGGALSGFFEWIEPDEGGKSIRDPARGNWVKLAEVKMEGNAAVGIGGSGEFGISISNDRLAFNCKGSVVLGPGAGGGFGTVVELDQVGKLALLFCNALADMDYRYLLGVTKEAFEYMASGLYQAATFRARELRLGFENGLNDMRTWWKERKATRKEADDLANYLIMHKVNKSLRIREQNIPLSVLPPETIGPMVYLLTEGVIAKGIGSFNEKQEQALVILLSEVRRWRHFIEVLEHCSRDATKVNAMQSLERINALLDGYEQNEFNRFIDNLVMNQTFDNATRIAWTPSNAWRKEKILVAAQRSGRFEGLV</sequence>
<dbReference type="SUPFAM" id="SSF54106">
    <property type="entry name" value="LysM domain"/>
    <property type="match status" value="1"/>
</dbReference>
<feature type="region of interest" description="Disordered" evidence="1">
    <location>
        <begin position="252"/>
        <end position="280"/>
    </location>
</feature>
<gene>
    <name evidence="3" type="ORF">PLUA15_260029</name>
</gene>
<dbReference type="CDD" id="cd00118">
    <property type="entry name" value="LysM"/>
    <property type="match status" value="1"/>
</dbReference>
<feature type="compositionally biased region" description="Polar residues" evidence="1">
    <location>
        <begin position="252"/>
        <end position="262"/>
    </location>
</feature>
<dbReference type="EMBL" id="OBKZ01000019">
    <property type="protein sequence ID" value="SOB53017.1"/>
    <property type="molecule type" value="Genomic_DNA"/>
</dbReference>
<comment type="caution">
    <text evidence="3">The sequence shown here is derived from an EMBL/GenBank/DDBJ whole genome shotgun (WGS) entry which is preliminary data.</text>
</comment>
<name>A0AAX2H8V6_9PSED</name>
<accession>A0AAX2H8V6</accession>
<dbReference type="InterPro" id="IPR018392">
    <property type="entry name" value="LysM"/>
</dbReference>
<evidence type="ECO:0000259" key="2">
    <source>
        <dbReference type="PROSITE" id="PS51782"/>
    </source>
</evidence>
<reference evidence="3 4" key="1">
    <citation type="submission" date="2017-08" db="EMBL/GenBank/DDBJ databases">
        <authorList>
            <person name="Chaillou S."/>
        </authorList>
    </citation>
    <scope>NUCLEOTIDE SEQUENCE [LARGE SCALE GENOMIC DNA]</scope>
    <source>
        <strain evidence="3 4">MFPA15A1205</strain>
    </source>
</reference>
<dbReference type="PROSITE" id="PS51782">
    <property type="entry name" value="LYSM"/>
    <property type="match status" value="1"/>
</dbReference>
<dbReference type="InterPro" id="IPR036779">
    <property type="entry name" value="LysM_dom_sf"/>
</dbReference>
<evidence type="ECO:0000256" key="1">
    <source>
        <dbReference type="SAM" id="MobiDB-lite"/>
    </source>
</evidence>
<evidence type="ECO:0000313" key="4">
    <source>
        <dbReference type="Proteomes" id="UP000219564"/>
    </source>
</evidence>
<organism evidence="3 4">
    <name type="scientific">Pseudomonas lundensis</name>
    <dbReference type="NCBI Taxonomy" id="86185"/>
    <lineage>
        <taxon>Bacteria</taxon>
        <taxon>Pseudomonadati</taxon>
        <taxon>Pseudomonadota</taxon>
        <taxon>Gammaproteobacteria</taxon>
        <taxon>Pseudomonadales</taxon>
        <taxon>Pseudomonadaceae</taxon>
        <taxon>Pseudomonas</taxon>
    </lineage>
</organism>